<accession>A0ABP1CVQ6</accession>
<sequence length="270" mass="29872">MSKTLSNGTLSLRFMQNARRAKQQAQVEAEQAKIKDEAEWEVSQVVKEAWGIGSSSQIRYVPSLNWFFVNIPLFLTSLLRTSAITHEASYLPFLFSPTADDQGDSSTQAASVSVPKLKGRRTFNARGQEVISEAKAEVKEEGQERDQDPKDASKPTKRPRTISGFQAPISITKTKDSKRTKTAQMLIREDTGKGLRAPPPLQMFGGSSRPQSTSSETGFLKPSGVDSPSASRQNGFSNPSSSMQKRSRETEDPTVKEEKRRNKKKKEASS</sequence>
<feature type="compositionally biased region" description="Polar residues" evidence="1">
    <location>
        <begin position="226"/>
        <end position="244"/>
    </location>
</feature>
<dbReference type="EMBL" id="OZ037953">
    <property type="protein sequence ID" value="CAL1698202.1"/>
    <property type="molecule type" value="Genomic_DNA"/>
</dbReference>
<organism evidence="2 3">
    <name type="scientific">Somion occarium</name>
    <dbReference type="NCBI Taxonomy" id="3059160"/>
    <lineage>
        <taxon>Eukaryota</taxon>
        <taxon>Fungi</taxon>
        <taxon>Dikarya</taxon>
        <taxon>Basidiomycota</taxon>
        <taxon>Agaricomycotina</taxon>
        <taxon>Agaricomycetes</taxon>
        <taxon>Polyporales</taxon>
        <taxon>Cerrenaceae</taxon>
        <taxon>Somion</taxon>
    </lineage>
</organism>
<feature type="region of interest" description="Disordered" evidence="1">
    <location>
        <begin position="135"/>
        <end position="270"/>
    </location>
</feature>
<gene>
    <name evidence="2" type="ORF">GFSPODELE1_LOCUS2045</name>
</gene>
<evidence type="ECO:0000256" key="1">
    <source>
        <dbReference type="SAM" id="MobiDB-lite"/>
    </source>
</evidence>
<feature type="compositionally biased region" description="Basic and acidic residues" evidence="1">
    <location>
        <begin position="246"/>
        <end position="260"/>
    </location>
</feature>
<dbReference type="Proteomes" id="UP001497453">
    <property type="component" value="Chromosome 10"/>
</dbReference>
<dbReference type="Pfam" id="PF10175">
    <property type="entry name" value="MPP6"/>
    <property type="match status" value="1"/>
</dbReference>
<feature type="compositionally biased region" description="Basic and acidic residues" evidence="1">
    <location>
        <begin position="135"/>
        <end position="154"/>
    </location>
</feature>
<evidence type="ECO:0000313" key="2">
    <source>
        <dbReference type="EMBL" id="CAL1698202.1"/>
    </source>
</evidence>
<protein>
    <submittedName>
        <fullName evidence="2">Uncharacterized protein</fullName>
    </submittedName>
</protein>
<evidence type="ECO:0000313" key="3">
    <source>
        <dbReference type="Proteomes" id="UP001497453"/>
    </source>
</evidence>
<keyword evidence="3" id="KW-1185">Reference proteome</keyword>
<proteinExistence type="predicted"/>
<feature type="compositionally biased region" description="Polar residues" evidence="1">
    <location>
        <begin position="208"/>
        <end position="217"/>
    </location>
</feature>
<name>A0ABP1CVQ6_9APHY</name>
<feature type="compositionally biased region" description="Basic residues" evidence="1">
    <location>
        <begin position="261"/>
        <end position="270"/>
    </location>
</feature>
<reference evidence="3" key="1">
    <citation type="submission" date="2024-04" db="EMBL/GenBank/DDBJ databases">
        <authorList>
            <person name="Shaw F."/>
            <person name="Minotto A."/>
        </authorList>
    </citation>
    <scope>NUCLEOTIDE SEQUENCE [LARGE SCALE GENOMIC DNA]</scope>
</reference>